<dbReference type="Pfam" id="PF00583">
    <property type="entry name" value="Acetyltransf_1"/>
    <property type="match status" value="1"/>
</dbReference>
<gene>
    <name evidence="17" type="primary">LOC112687393</name>
    <name evidence="15" type="ORF">g.113087</name>
</gene>
<comment type="catalytic activity">
    <reaction evidence="8">
        <text>serotonin + (5Z,8Z,11Z,14Z)-eicosatetraenoyl-CoA = N-[(5Z,8Z,11Z,14Z)-eicosatetraenoyl]-serotonin + CoA + H(+)</text>
        <dbReference type="Rhea" id="RHEA:51396"/>
        <dbReference type="ChEBI" id="CHEBI:15378"/>
        <dbReference type="ChEBI" id="CHEBI:57287"/>
        <dbReference type="ChEBI" id="CHEBI:57368"/>
        <dbReference type="ChEBI" id="CHEBI:132255"/>
        <dbReference type="ChEBI" id="CHEBI:350546"/>
    </reaction>
    <physiologicalReaction direction="left-to-right" evidence="8">
        <dbReference type="Rhea" id="RHEA:51397"/>
    </physiologicalReaction>
</comment>
<evidence type="ECO:0000256" key="3">
    <source>
        <dbReference type="ARBA" id="ARBA00037926"/>
    </source>
</evidence>
<dbReference type="OrthoDB" id="41532at2759"/>
<comment type="catalytic activity">
    <reaction evidence="10">
        <text>serotonin + (9Z)-octadecenoyl-CoA = N-(9Z-octadecenoyl)-serotonin + CoA + H(+)</text>
        <dbReference type="Rhea" id="RHEA:51392"/>
        <dbReference type="ChEBI" id="CHEBI:15378"/>
        <dbReference type="ChEBI" id="CHEBI:57287"/>
        <dbReference type="ChEBI" id="CHEBI:57387"/>
        <dbReference type="ChEBI" id="CHEBI:134064"/>
        <dbReference type="ChEBI" id="CHEBI:350546"/>
    </reaction>
    <physiologicalReaction direction="left-to-right" evidence="10">
        <dbReference type="Rhea" id="RHEA:51393"/>
    </physiologicalReaction>
</comment>
<evidence type="ECO:0000256" key="4">
    <source>
        <dbReference type="ARBA" id="ARBA00038182"/>
    </source>
</evidence>
<proteinExistence type="inferred from homology"/>
<protein>
    <recommendedName>
        <fullName evidence="5">aralkylamine N-acetyltransferase</fullName>
        <ecNumber evidence="5">2.3.1.87</ecNumber>
    </recommendedName>
</protein>
<evidence type="ECO:0000256" key="12">
    <source>
        <dbReference type="ARBA" id="ARBA00052335"/>
    </source>
</evidence>
<dbReference type="SUPFAM" id="SSF55729">
    <property type="entry name" value="Acyl-CoA N-acyltransferases (Nat)"/>
    <property type="match status" value="1"/>
</dbReference>
<keyword evidence="1" id="KW-0808">Transferase</keyword>
<evidence type="ECO:0000256" key="8">
    <source>
        <dbReference type="ARBA" id="ARBA00051284"/>
    </source>
</evidence>
<name>A0A2S2QLD1_9HEMI</name>
<evidence type="ECO:0000256" key="7">
    <source>
        <dbReference type="ARBA" id="ARBA00050849"/>
    </source>
</evidence>
<dbReference type="Proteomes" id="UP000694846">
    <property type="component" value="Unplaced"/>
</dbReference>
<dbReference type="InterPro" id="IPR016181">
    <property type="entry name" value="Acyl_CoA_acyltransferase"/>
</dbReference>
<dbReference type="RefSeq" id="XP_025415850.1">
    <property type="nucleotide sequence ID" value="XM_025560065.1"/>
</dbReference>
<dbReference type="FunFam" id="3.40.630.30:FF:000046">
    <property type="entry name" value="Dopamine N-acetyltransferase"/>
    <property type="match status" value="1"/>
</dbReference>
<evidence type="ECO:0000259" key="14">
    <source>
        <dbReference type="Pfam" id="PF00583"/>
    </source>
</evidence>
<feature type="domain" description="N-acetyltransferase" evidence="14">
    <location>
        <begin position="134"/>
        <end position="190"/>
    </location>
</feature>
<comment type="catalytic activity">
    <reaction evidence="7">
        <text>serotonin + octadecanoyl-CoA = N-octadecanoyl-serotonin + CoA + H(+)</text>
        <dbReference type="Rhea" id="RHEA:51400"/>
        <dbReference type="ChEBI" id="CHEBI:15378"/>
        <dbReference type="ChEBI" id="CHEBI:57287"/>
        <dbReference type="ChEBI" id="CHEBI:57394"/>
        <dbReference type="ChEBI" id="CHEBI:134065"/>
        <dbReference type="ChEBI" id="CHEBI:350546"/>
    </reaction>
    <physiologicalReaction direction="left-to-right" evidence="7">
        <dbReference type="Rhea" id="RHEA:51401"/>
    </physiologicalReaction>
</comment>
<comment type="similarity">
    <text evidence="4">Belongs to the acetyltransferase family. AANAT subfamily.</text>
</comment>
<comment type="catalytic activity">
    <reaction evidence="6">
        <text>dopamine + (9Z)-octadecenoyl-CoA = N-(9Z-octadecanoyl)-dopamine + CoA + H(+)</text>
        <dbReference type="Rhea" id="RHEA:51380"/>
        <dbReference type="ChEBI" id="CHEBI:15378"/>
        <dbReference type="ChEBI" id="CHEBI:31883"/>
        <dbReference type="ChEBI" id="CHEBI:57287"/>
        <dbReference type="ChEBI" id="CHEBI:57387"/>
        <dbReference type="ChEBI" id="CHEBI:59905"/>
    </reaction>
    <physiologicalReaction direction="left-to-right" evidence="6">
        <dbReference type="Rhea" id="RHEA:51381"/>
    </physiologicalReaction>
</comment>
<evidence type="ECO:0000256" key="13">
    <source>
        <dbReference type="ARBA" id="ARBA00052491"/>
    </source>
</evidence>
<keyword evidence="16" id="KW-1185">Reference proteome</keyword>
<dbReference type="AlphaFoldDB" id="A0A2S2QLD1"/>
<reference evidence="17" key="2">
    <citation type="submission" date="2025-04" db="UniProtKB">
        <authorList>
            <consortium name="RefSeq"/>
        </authorList>
    </citation>
    <scope>IDENTIFICATION</scope>
    <source>
        <tissue evidence="17">Whole body</tissue>
    </source>
</reference>
<dbReference type="GeneID" id="112687393"/>
<evidence type="ECO:0000313" key="16">
    <source>
        <dbReference type="Proteomes" id="UP000694846"/>
    </source>
</evidence>
<evidence type="ECO:0000256" key="2">
    <source>
        <dbReference type="ARBA" id="ARBA00023315"/>
    </source>
</evidence>
<evidence type="ECO:0000313" key="17">
    <source>
        <dbReference type="RefSeq" id="XP_025415850.1"/>
    </source>
</evidence>
<dbReference type="PANTHER" id="PTHR20905:SF1">
    <property type="entry name" value="AT07410P-RELATED"/>
    <property type="match status" value="1"/>
</dbReference>
<dbReference type="EMBL" id="GGMS01009331">
    <property type="protein sequence ID" value="MBY78534.1"/>
    <property type="molecule type" value="Transcribed_RNA"/>
</dbReference>
<evidence type="ECO:0000256" key="5">
    <source>
        <dbReference type="ARBA" id="ARBA00039114"/>
    </source>
</evidence>
<accession>A0A2S2QLD1</accession>
<dbReference type="InterPro" id="IPR000182">
    <property type="entry name" value="GNAT_dom"/>
</dbReference>
<sequence>MNKFNNKTYSYNIVPITFDDKKNVKEFLTNFFFRQEPLIVCLKLFEDVNSLEKLKNYGFRTLDNGLTLKAVSPNGDLIGVISNEILSRDSEEHNNYSDDSSCQDDSVKFKKFMTLFKKVEQESDVFKMHPTLNRVMDIKIVAVDEAFRGQGVCKALFDKTKELALEKKCSMLRVECSSYFSGNAAKKLGFQCEYSLRYREYKNEKGELVFDPPSPHEYFKVYTLLIDK</sequence>
<evidence type="ECO:0000313" key="15">
    <source>
        <dbReference type="EMBL" id="MBY78534.1"/>
    </source>
</evidence>
<evidence type="ECO:0000256" key="6">
    <source>
        <dbReference type="ARBA" id="ARBA00050189"/>
    </source>
</evidence>
<reference evidence="15" key="1">
    <citation type="submission" date="2018-04" db="EMBL/GenBank/DDBJ databases">
        <title>Transcriptome assembly of Sipha flava.</title>
        <authorList>
            <person name="Scully E.D."/>
            <person name="Geib S.M."/>
            <person name="Palmer N.A."/>
            <person name="Koch K."/>
            <person name="Bradshaw J."/>
            <person name="Heng-Moss T."/>
            <person name="Sarath G."/>
        </authorList>
    </citation>
    <scope>NUCLEOTIDE SEQUENCE</scope>
</reference>
<comment type="catalytic activity">
    <reaction evidence="9">
        <text>dopamine + acetyl-CoA = N-acetyldopamine + CoA + H(+)</text>
        <dbReference type="Rhea" id="RHEA:51388"/>
        <dbReference type="ChEBI" id="CHEBI:15378"/>
        <dbReference type="ChEBI" id="CHEBI:57287"/>
        <dbReference type="ChEBI" id="CHEBI:57288"/>
        <dbReference type="ChEBI" id="CHEBI:59905"/>
        <dbReference type="ChEBI" id="CHEBI:125678"/>
    </reaction>
    <physiologicalReaction direction="left-to-right" evidence="9">
        <dbReference type="Rhea" id="RHEA:51389"/>
    </physiologicalReaction>
</comment>
<comment type="catalytic activity">
    <reaction evidence="12">
        <text>dopamine + hexadecanoyl-CoA = N-hexadecanoyl-dopamine + CoA + H(+)</text>
        <dbReference type="Rhea" id="RHEA:51376"/>
        <dbReference type="ChEBI" id="CHEBI:15378"/>
        <dbReference type="ChEBI" id="CHEBI:57287"/>
        <dbReference type="ChEBI" id="CHEBI:57379"/>
        <dbReference type="ChEBI" id="CHEBI:59905"/>
        <dbReference type="ChEBI" id="CHEBI:134058"/>
    </reaction>
    <physiologicalReaction direction="left-to-right" evidence="12">
        <dbReference type="Rhea" id="RHEA:51377"/>
    </physiologicalReaction>
</comment>
<dbReference type="GO" id="GO:0004059">
    <property type="term" value="F:aralkylamine N-acetyltransferase activity"/>
    <property type="evidence" value="ECO:0007669"/>
    <property type="project" value="UniProtKB-EC"/>
</dbReference>
<comment type="pathway">
    <text evidence="3">Aromatic compound metabolism; melatonin biosynthesis; melatonin from serotonin: step 1/2.</text>
</comment>
<dbReference type="CDD" id="cd04301">
    <property type="entry name" value="NAT_SF"/>
    <property type="match status" value="1"/>
</dbReference>
<dbReference type="Gene3D" id="3.40.630.30">
    <property type="match status" value="1"/>
</dbReference>
<evidence type="ECO:0000256" key="9">
    <source>
        <dbReference type="ARBA" id="ARBA00051711"/>
    </source>
</evidence>
<evidence type="ECO:0000256" key="1">
    <source>
        <dbReference type="ARBA" id="ARBA00022679"/>
    </source>
</evidence>
<comment type="catalytic activity">
    <reaction evidence="13">
        <text>serotonin + acetyl-CoA = N-acetylserotonin + CoA + H(+)</text>
        <dbReference type="Rhea" id="RHEA:25217"/>
        <dbReference type="ChEBI" id="CHEBI:15378"/>
        <dbReference type="ChEBI" id="CHEBI:17697"/>
        <dbReference type="ChEBI" id="CHEBI:57287"/>
        <dbReference type="ChEBI" id="CHEBI:57288"/>
        <dbReference type="ChEBI" id="CHEBI:350546"/>
        <dbReference type="EC" id="2.3.1.87"/>
    </reaction>
    <physiologicalReaction direction="left-to-right" evidence="13">
        <dbReference type="Rhea" id="RHEA:25218"/>
    </physiologicalReaction>
</comment>
<comment type="catalytic activity">
    <reaction evidence="11">
        <text>serotonin + hexadecanoyl-CoA = N-hexadecanoyl-serotonin + CoA + H(+)</text>
        <dbReference type="Rhea" id="RHEA:51384"/>
        <dbReference type="ChEBI" id="CHEBI:15378"/>
        <dbReference type="ChEBI" id="CHEBI:57287"/>
        <dbReference type="ChEBI" id="CHEBI:57379"/>
        <dbReference type="ChEBI" id="CHEBI:134059"/>
        <dbReference type="ChEBI" id="CHEBI:350546"/>
    </reaction>
    <physiologicalReaction direction="left-to-right" evidence="11">
        <dbReference type="Rhea" id="RHEA:51385"/>
    </physiologicalReaction>
</comment>
<dbReference type="EC" id="2.3.1.87" evidence="5"/>
<organism evidence="15">
    <name type="scientific">Sipha flava</name>
    <name type="common">yellow sugarcane aphid</name>
    <dbReference type="NCBI Taxonomy" id="143950"/>
    <lineage>
        <taxon>Eukaryota</taxon>
        <taxon>Metazoa</taxon>
        <taxon>Ecdysozoa</taxon>
        <taxon>Arthropoda</taxon>
        <taxon>Hexapoda</taxon>
        <taxon>Insecta</taxon>
        <taxon>Pterygota</taxon>
        <taxon>Neoptera</taxon>
        <taxon>Paraneoptera</taxon>
        <taxon>Hemiptera</taxon>
        <taxon>Sternorrhyncha</taxon>
        <taxon>Aphidomorpha</taxon>
        <taxon>Aphidoidea</taxon>
        <taxon>Aphididae</taxon>
        <taxon>Sipha</taxon>
    </lineage>
</organism>
<keyword evidence="2" id="KW-0012">Acyltransferase</keyword>
<evidence type="ECO:0000256" key="11">
    <source>
        <dbReference type="ARBA" id="ARBA00052178"/>
    </source>
</evidence>
<evidence type="ECO:0000256" key="10">
    <source>
        <dbReference type="ARBA" id="ARBA00051823"/>
    </source>
</evidence>
<dbReference type="PANTHER" id="PTHR20905">
    <property type="entry name" value="N-ACETYLTRANSFERASE-RELATED"/>
    <property type="match status" value="1"/>
</dbReference>